<dbReference type="PANTHER" id="PTHR38779:SF2">
    <property type="entry name" value="TYPE II SECRETION SYSTEM PROTEIN I-RELATED"/>
    <property type="match status" value="1"/>
</dbReference>
<feature type="transmembrane region" description="Helical" evidence="10">
    <location>
        <begin position="20"/>
        <end position="45"/>
    </location>
</feature>
<evidence type="ECO:0000256" key="6">
    <source>
        <dbReference type="ARBA" id="ARBA00022519"/>
    </source>
</evidence>
<keyword evidence="8 10" id="KW-1133">Transmembrane helix</keyword>
<evidence type="ECO:0000256" key="2">
    <source>
        <dbReference type="ARBA" id="ARBA00004377"/>
    </source>
</evidence>
<comment type="subunit">
    <text evidence="10">Type II secretion is composed of four main components: the outer membrane complex, the inner membrane complex, the cytoplasmic secretion ATPase and the periplasm-spanning pseudopilus.</text>
</comment>
<dbReference type="InterPro" id="IPR012902">
    <property type="entry name" value="N_methyl_site"/>
</dbReference>
<proteinExistence type="inferred from homology"/>
<dbReference type="PANTHER" id="PTHR38779">
    <property type="entry name" value="TYPE II SECRETION SYSTEM PROTEIN I-RELATED"/>
    <property type="match status" value="1"/>
</dbReference>
<evidence type="ECO:0000256" key="5">
    <source>
        <dbReference type="ARBA" id="ARBA00022481"/>
    </source>
</evidence>
<protein>
    <recommendedName>
        <fullName evidence="10">Type II secretion system protein I</fullName>
        <shortName evidence="10">T2SS minor pseudopilin I</shortName>
    </recommendedName>
</protein>
<gene>
    <name evidence="12" type="primary">outI</name>
    <name evidence="12" type="ORF">ERS008472_01890</name>
</gene>
<keyword evidence="9 10" id="KW-0472">Membrane</keyword>
<dbReference type="Proteomes" id="UP000041882">
    <property type="component" value="Unassembled WGS sequence"/>
</dbReference>
<evidence type="ECO:0000256" key="9">
    <source>
        <dbReference type="ARBA" id="ARBA00023136"/>
    </source>
</evidence>
<evidence type="ECO:0000256" key="10">
    <source>
        <dbReference type="RuleBase" id="RU368030"/>
    </source>
</evidence>
<dbReference type="InterPro" id="IPR045584">
    <property type="entry name" value="Pilin-like"/>
</dbReference>
<dbReference type="EMBL" id="CQAW01000007">
    <property type="protein sequence ID" value="CNH61988.1"/>
    <property type="molecule type" value="Genomic_DNA"/>
</dbReference>
<dbReference type="InterPro" id="IPR010052">
    <property type="entry name" value="T2SS_protein-GspI"/>
</dbReference>
<evidence type="ECO:0000256" key="4">
    <source>
        <dbReference type="ARBA" id="ARBA00022475"/>
    </source>
</evidence>
<comment type="similarity">
    <text evidence="3 10">Belongs to the GSP I family.</text>
</comment>
<organism evidence="12 13">
    <name type="scientific">Yersinia thracica</name>
    <dbReference type="NCBI Taxonomy" id="2890319"/>
    <lineage>
        <taxon>Bacteria</taxon>
        <taxon>Pseudomonadati</taxon>
        <taxon>Pseudomonadota</taxon>
        <taxon>Gammaproteobacteria</taxon>
        <taxon>Enterobacterales</taxon>
        <taxon>Yersiniaceae</taxon>
        <taxon>Yersinia</taxon>
    </lineage>
</organism>
<dbReference type="GO" id="GO:0015627">
    <property type="term" value="C:type II protein secretion system complex"/>
    <property type="evidence" value="ECO:0007669"/>
    <property type="project" value="UniProtKB-UniRule"/>
</dbReference>
<dbReference type="Pfam" id="PF02501">
    <property type="entry name" value="T2SSI"/>
    <property type="match status" value="1"/>
</dbReference>
<feature type="domain" description="Type II secretion system protein GspI C-terminal" evidence="11">
    <location>
        <begin position="55"/>
        <end position="130"/>
    </location>
</feature>
<dbReference type="NCBIfam" id="TIGR01707">
    <property type="entry name" value="gspI"/>
    <property type="match status" value="1"/>
</dbReference>
<keyword evidence="5 10" id="KW-0488">Methylation</keyword>
<keyword evidence="7 10" id="KW-0812">Transmembrane</keyword>
<evidence type="ECO:0000256" key="7">
    <source>
        <dbReference type="ARBA" id="ARBA00022692"/>
    </source>
</evidence>
<reference evidence="13" key="1">
    <citation type="submission" date="2015-03" db="EMBL/GenBank/DDBJ databases">
        <authorList>
            <consortium name="Pathogen Informatics"/>
            <person name="Murphy D."/>
        </authorList>
    </citation>
    <scope>NUCLEOTIDE SEQUENCE [LARGE SCALE GENOMIC DNA]</scope>
    <source>
        <strain evidence="13">IP6945</strain>
    </source>
</reference>
<keyword evidence="4" id="KW-1003">Cell membrane</keyword>
<evidence type="ECO:0000259" key="11">
    <source>
        <dbReference type="Pfam" id="PF02501"/>
    </source>
</evidence>
<accession>A0A0T9PFA9</accession>
<dbReference type="GO" id="GO:0015628">
    <property type="term" value="P:protein secretion by the type II secretion system"/>
    <property type="evidence" value="ECO:0007669"/>
    <property type="project" value="UniProtKB-UniRule"/>
</dbReference>
<dbReference type="GO" id="GO:0005886">
    <property type="term" value="C:plasma membrane"/>
    <property type="evidence" value="ECO:0007669"/>
    <property type="project" value="UniProtKB-SubCell"/>
</dbReference>
<dbReference type="InterPro" id="IPR003413">
    <property type="entry name" value="T2SS_GspI_C"/>
</dbReference>
<evidence type="ECO:0000313" key="13">
    <source>
        <dbReference type="Proteomes" id="UP000041882"/>
    </source>
</evidence>
<sequence length="135" mass="15575">MVYKSWDLRGLIGDNLRYCSGFTLLESILSMAIFSVVGIGIMAIISEQLLWVKTLEDRVSASWVAENVLAEIELERIDQTEDWIKGNDFIFNKLWYWQSREVIIEKIGIVAVEVRSQEKSKVPIFILEGYRAISE</sequence>
<dbReference type="PROSITE" id="PS00409">
    <property type="entry name" value="PROKAR_NTER_METHYL"/>
    <property type="match status" value="1"/>
</dbReference>
<evidence type="ECO:0000256" key="8">
    <source>
        <dbReference type="ARBA" id="ARBA00022989"/>
    </source>
</evidence>
<comment type="PTM">
    <text evidence="10">Cleaved by prepilin peptidase.</text>
</comment>
<dbReference type="SUPFAM" id="SSF54523">
    <property type="entry name" value="Pili subunits"/>
    <property type="match status" value="1"/>
</dbReference>
<dbReference type="AlphaFoldDB" id="A0A0T9PFA9"/>
<dbReference type="RefSeq" id="WP_072082561.1">
    <property type="nucleotide sequence ID" value="NZ_CQAW01000007.1"/>
</dbReference>
<keyword evidence="13" id="KW-1185">Reference proteome</keyword>
<name>A0A0T9PFA9_9GAMM</name>
<dbReference type="Pfam" id="PF07963">
    <property type="entry name" value="N_methyl"/>
    <property type="match status" value="1"/>
</dbReference>
<evidence type="ECO:0000313" key="12">
    <source>
        <dbReference type="EMBL" id="CNH61988.1"/>
    </source>
</evidence>
<comment type="function">
    <text evidence="1">Component of the type II secretion system required for the energy-dependent secretion of extracellular factors such as proteases and toxins from the periplasm. Part of the pseudopilus tip complex that is critical for the recognition and binding of secretion substrates.</text>
</comment>
<evidence type="ECO:0000256" key="3">
    <source>
        <dbReference type="ARBA" id="ARBA00008358"/>
    </source>
</evidence>
<evidence type="ECO:0000256" key="1">
    <source>
        <dbReference type="ARBA" id="ARBA00003161"/>
    </source>
</evidence>
<dbReference type="Gene3D" id="3.30.1300.30">
    <property type="entry name" value="GSPII I/J protein-like"/>
    <property type="match status" value="1"/>
</dbReference>
<comment type="subcellular location">
    <subcellularLocation>
        <location evidence="2 10">Cell inner membrane</location>
        <topology evidence="2 10">Single-pass membrane protein</topology>
    </subcellularLocation>
</comment>
<keyword evidence="6 10" id="KW-0997">Cell inner membrane</keyword>
<dbReference type="NCBIfam" id="TIGR02532">
    <property type="entry name" value="IV_pilin_GFxxxE"/>
    <property type="match status" value="1"/>
</dbReference>